<gene>
    <name evidence="1" type="ORF">SFRICE_018062</name>
</gene>
<proteinExistence type="predicted"/>
<reference evidence="1" key="1">
    <citation type="submission" date="2016-07" db="EMBL/GenBank/DDBJ databases">
        <authorList>
            <person name="Bretaudeau A."/>
        </authorList>
    </citation>
    <scope>NUCLEOTIDE SEQUENCE</scope>
    <source>
        <strain evidence="1">Rice</strain>
        <tissue evidence="1">Whole body</tissue>
    </source>
</reference>
<accession>A0A2H1WBK8</accession>
<evidence type="ECO:0000313" key="1">
    <source>
        <dbReference type="EMBL" id="SOQ50427.1"/>
    </source>
</evidence>
<name>A0A2H1WBK8_SPOFR</name>
<organism evidence="1">
    <name type="scientific">Spodoptera frugiperda</name>
    <name type="common">Fall armyworm</name>
    <dbReference type="NCBI Taxonomy" id="7108"/>
    <lineage>
        <taxon>Eukaryota</taxon>
        <taxon>Metazoa</taxon>
        <taxon>Ecdysozoa</taxon>
        <taxon>Arthropoda</taxon>
        <taxon>Hexapoda</taxon>
        <taxon>Insecta</taxon>
        <taxon>Pterygota</taxon>
        <taxon>Neoptera</taxon>
        <taxon>Endopterygota</taxon>
        <taxon>Lepidoptera</taxon>
        <taxon>Glossata</taxon>
        <taxon>Ditrysia</taxon>
        <taxon>Noctuoidea</taxon>
        <taxon>Noctuidae</taxon>
        <taxon>Amphipyrinae</taxon>
        <taxon>Spodoptera</taxon>
    </lineage>
</organism>
<dbReference type="AlphaFoldDB" id="A0A2H1WBK8"/>
<dbReference type="EMBL" id="ODYU01007556">
    <property type="protein sequence ID" value="SOQ50427.1"/>
    <property type="molecule type" value="Genomic_DNA"/>
</dbReference>
<sequence length="73" mass="7681">MPSSPGGPCGTRTREHYGVRTGELRPLQERARGSAHARFAASVAPAWHQRGTSAAPACRVRAPCVLVSSVLSV</sequence>
<protein>
    <submittedName>
        <fullName evidence="1">SFRICE_018062</fullName>
    </submittedName>
</protein>